<dbReference type="PATRIC" id="fig|1202724.3.peg.4095"/>
<keyword evidence="1" id="KW-0732">Signal</keyword>
<dbReference type="STRING" id="1202724.AM493_19770"/>
<dbReference type="RefSeq" id="WP_054409814.1">
    <property type="nucleotide sequence ID" value="NZ_FOYA01000010.1"/>
</dbReference>
<feature type="chain" id="PRO_5005818539" evidence="1">
    <location>
        <begin position="20"/>
        <end position="239"/>
    </location>
</feature>
<dbReference type="Proteomes" id="UP000037755">
    <property type="component" value="Unassembled WGS sequence"/>
</dbReference>
<accession>A0A0M8MLK5</accession>
<evidence type="ECO:0000313" key="3">
    <source>
        <dbReference type="Proteomes" id="UP000037755"/>
    </source>
</evidence>
<keyword evidence="3" id="KW-1185">Reference proteome</keyword>
<comment type="caution">
    <text evidence="2">The sequence shown here is derived from an EMBL/GenBank/DDBJ whole genome shotgun (WGS) entry which is preliminary data.</text>
</comment>
<dbReference type="AlphaFoldDB" id="A0A0M8MLK5"/>
<proteinExistence type="predicted"/>
<name>A0A0M8MLK5_9FLAO</name>
<sequence length="239" mass="27815">MKILLLCFLIFAKMQAQDAAQFTFGFGSDHKLYEWNRSQADIFGFEPVELSLADYTFRLTWCFNSVVLYKNQGKYYGWAKTYIINSNKPEETFGMTYTVDSVTVKSLIALVDSTNIRQIPTDNLIKGWPDGFDGTGYTIEEKHNGSYTYKNYWSPASHNFTEAQTIALFVERFEEIGNFYNLTKPVYELRPFRYYRVGCGVAGIKILTKTESKKEDRRYALRRQNYEAIQQREAALKPK</sequence>
<evidence type="ECO:0000313" key="2">
    <source>
        <dbReference type="EMBL" id="KOS08038.1"/>
    </source>
</evidence>
<feature type="signal peptide" evidence="1">
    <location>
        <begin position="1"/>
        <end position="19"/>
    </location>
</feature>
<reference evidence="2 3" key="1">
    <citation type="submission" date="2015-08" db="EMBL/GenBank/DDBJ databases">
        <title>Whole genome sequence of Flavobacterium akiainvivens IK-1T, from decaying Wikstroemia oahuensis, an endemic Hawaiian shrub.</title>
        <authorList>
            <person name="Wan X."/>
            <person name="Hou S."/>
            <person name="Saito J."/>
            <person name="Donachie S."/>
        </authorList>
    </citation>
    <scope>NUCLEOTIDE SEQUENCE [LARGE SCALE GENOMIC DNA]</scope>
    <source>
        <strain evidence="2 3">IK-1</strain>
    </source>
</reference>
<dbReference type="OrthoDB" id="982108at2"/>
<evidence type="ECO:0000256" key="1">
    <source>
        <dbReference type="SAM" id="SignalP"/>
    </source>
</evidence>
<dbReference type="EMBL" id="LIYD01000005">
    <property type="protein sequence ID" value="KOS08038.1"/>
    <property type="molecule type" value="Genomic_DNA"/>
</dbReference>
<organism evidence="2 3">
    <name type="scientific">Flavobacterium akiainvivens</name>
    <dbReference type="NCBI Taxonomy" id="1202724"/>
    <lineage>
        <taxon>Bacteria</taxon>
        <taxon>Pseudomonadati</taxon>
        <taxon>Bacteroidota</taxon>
        <taxon>Flavobacteriia</taxon>
        <taxon>Flavobacteriales</taxon>
        <taxon>Flavobacteriaceae</taxon>
        <taxon>Flavobacterium</taxon>
    </lineage>
</organism>
<gene>
    <name evidence="2" type="ORF">AM493_19770</name>
</gene>
<protein>
    <submittedName>
        <fullName evidence="2">Uncharacterized protein</fullName>
    </submittedName>
</protein>